<evidence type="ECO:0000313" key="1">
    <source>
        <dbReference type="EMBL" id="AQZ68135.1"/>
    </source>
</evidence>
<keyword evidence="2" id="KW-1185">Reference proteome</keyword>
<proteinExistence type="predicted"/>
<dbReference type="AlphaFoldDB" id="A0A1V0AD60"/>
<sequence length="64" mass="6719">MVITVLERLAVAALGEGFFAFMARAGMRTSERPAPGRGSGRGPFGAEGVRKGYCLLMRTASAIT</sequence>
<protein>
    <submittedName>
        <fullName evidence="1">Uncharacterized protein</fullName>
    </submittedName>
</protein>
<dbReference type="Proteomes" id="UP000190797">
    <property type="component" value="Chromosome"/>
</dbReference>
<evidence type="ECO:0000313" key="2">
    <source>
        <dbReference type="Proteomes" id="UP000190797"/>
    </source>
</evidence>
<dbReference type="KEGG" id="noa:BKM31_47700"/>
<name>A0A1V0AD60_9ACTN</name>
<organism evidence="1 2">
    <name type="scientific">[Actinomadura] parvosata subsp. kistnae</name>
    <dbReference type="NCBI Taxonomy" id="1909395"/>
    <lineage>
        <taxon>Bacteria</taxon>
        <taxon>Bacillati</taxon>
        <taxon>Actinomycetota</taxon>
        <taxon>Actinomycetes</taxon>
        <taxon>Streptosporangiales</taxon>
        <taxon>Streptosporangiaceae</taxon>
        <taxon>Nonomuraea</taxon>
    </lineage>
</organism>
<gene>
    <name evidence="1" type="ORF">BKM31_47700</name>
</gene>
<accession>A0A1V0AD60</accession>
<dbReference type="EMBL" id="CP017717">
    <property type="protein sequence ID" value="AQZ68135.1"/>
    <property type="molecule type" value="Genomic_DNA"/>
</dbReference>
<reference evidence="2" key="1">
    <citation type="journal article" date="2017" name="Med. Chem. Commun.">
        <title>Nonomuraea sp. ATCC 55076 harbours the largest actinomycete chromosome to date and the kistamicin biosynthetic gene cluster.</title>
        <authorList>
            <person name="Nazari B."/>
            <person name="Forneris C.C."/>
            <person name="Gibson M.I."/>
            <person name="Moon K."/>
            <person name="Schramma K.R."/>
            <person name="Seyedsayamdost M.R."/>
        </authorList>
    </citation>
    <scope>NUCLEOTIDE SEQUENCE [LARGE SCALE GENOMIC DNA]</scope>
    <source>
        <strain evidence="2">ATCC 55076</strain>
    </source>
</reference>